<dbReference type="InterPro" id="IPR002579">
    <property type="entry name" value="Met_Sox_Rdtase_MsrB_dom"/>
</dbReference>
<keyword evidence="2" id="KW-0560">Oxidoreductase</keyword>
<evidence type="ECO:0000256" key="2">
    <source>
        <dbReference type="ARBA" id="ARBA00023002"/>
    </source>
</evidence>
<feature type="compositionally biased region" description="Basic and acidic residues" evidence="3">
    <location>
        <begin position="101"/>
        <end position="110"/>
    </location>
</feature>
<evidence type="ECO:0000259" key="4">
    <source>
        <dbReference type="Pfam" id="PF01641"/>
    </source>
</evidence>
<sequence>MGFAAPEAASEDKYILNKLRGIYACIACRLDLFWSEDKIVHCGWPSFERAINMAPDGSESGERKKSQERRPDGEYQTSRSQSPEDYPCGLVYSENGSDATENSKHSDQLE</sequence>
<proteinExistence type="inferred from homology"/>
<dbReference type="InParanoid" id="A0A1V9XTC5"/>
<evidence type="ECO:0000313" key="5">
    <source>
        <dbReference type="EMBL" id="OQR76662.1"/>
    </source>
</evidence>
<dbReference type="SUPFAM" id="SSF51316">
    <property type="entry name" value="Mss4-like"/>
    <property type="match status" value="1"/>
</dbReference>
<evidence type="ECO:0000256" key="1">
    <source>
        <dbReference type="ARBA" id="ARBA00007174"/>
    </source>
</evidence>
<comment type="similarity">
    <text evidence="1">Belongs to the MsrB Met sulfoxide reductase family.</text>
</comment>
<reference evidence="5 6" key="1">
    <citation type="journal article" date="2017" name="Gigascience">
        <title>Draft genome of the honey bee ectoparasitic mite, Tropilaelaps mercedesae, is shaped by the parasitic life history.</title>
        <authorList>
            <person name="Dong X."/>
            <person name="Armstrong S.D."/>
            <person name="Xia D."/>
            <person name="Makepeace B.L."/>
            <person name="Darby A.C."/>
            <person name="Kadowaki T."/>
        </authorList>
    </citation>
    <scope>NUCLEOTIDE SEQUENCE [LARGE SCALE GENOMIC DNA]</scope>
    <source>
        <strain evidence="5">Wuxi-XJTLU</strain>
    </source>
</reference>
<accession>A0A1V9XTC5</accession>
<dbReference type="OrthoDB" id="44061at2759"/>
<dbReference type="Gene3D" id="2.170.150.20">
    <property type="entry name" value="Peptide methionine sulfoxide reductase"/>
    <property type="match status" value="1"/>
</dbReference>
<feature type="region of interest" description="Disordered" evidence="3">
    <location>
        <begin position="51"/>
        <end position="110"/>
    </location>
</feature>
<evidence type="ECO:0000256" key="3">
    <source>
        <dbReference type="SAM" id="MobiDB-lite"/>
    </source>
</evidence>
<gene>
    <name evidence="5" type="ORF">BIW11_03032</name>
</gene>
<dbReference type="Pfam" id="PF01641">
    <property type="entry name" value="SelR"/>
    <property type="match status" value="1"/>
</dbReference>
<dbReference type="AlphaFoldDB" id="A0A1V9XTC5"/>
<dbReference type="InterPro" id="IPR011057">
    <property type="entry name" value="Mss4-like_sf"/>
</dbReference>
<organism evidence="5 6">
    <name type="scientific">Tropilaelaps mercedesae</name>
    <dbReference type="NCBI Taxonomy" id="418985"/>
    <lineage>
        <taxon>Eukaryota</taxon>
        <taxon>Metazoa</taxon>
        <taxon>Ecdysozoa</taxon>
        <taxon>Arthropoda</taxon>
        <taxon>Chelicerata</taxon>
        <taxon>Arachnida</taxon>
        <taxon>Acari</taxon>
        <taxon>Parasitiformes</taxon>
        <taxon>Mesostigmata</taxon>
        <taxon>Gamasina</taxon>
        <taxon>Dermanyssoidea</taxon>
        <taxon>Laelapidae</taxon>
        <taxon>Tropilaelaps</taxon>
    </lineage>
</organism>
<evidence type="ECO:0000313" key="6">
    <source>
        <dbReference type="Proteomes" id="UP000192247"/>
    </source>
</evidence>
<protein>
    <submittedName>
        <fullName evidence="5">Methionine-R-sulfoxide reductase B2</fullName>
    </submittedName>
</protein>
<dbReference type="EMBL" id="MNPL01004560">
    <property type="protein sequence ID" value="OQR76662.1"/>
    <property type="molecule type" value="Genomic_DNA"/>
</dbReference>
<feature type="compositionally biased region" description="Basic and acidic residues" evidence="3">
    <location>
        <begin position="60"/>
        <end position="73"/>
    </location>
</feature>
<comment type="caution">
    <text evidence="5">The sequence shown here is derived from an EMBL/GenBank/DDBJ whole genome shotgun (WGS) entry which is preliminary data.</text>
</comment>
<keyword evidence="6" id="KW-1185">Reference proteome</keyword>
<dbReference type="GO" id="GO:0033743">
    <property type="term" value="F:peptide-methionine (R)-S-oxide reductase activity"/>
    <property type="evidence" value="ECO:0007669"/>
    <property type="project" value="InterPro"/>
</dbReference>
<dbReference type="Proteomes" id="UP000192247">
    <property type="component" value="Unassembled WGS sequence"/>
</dbReference>
<name>A0A1V9XTC5_9ACAR</name>
<feature type="domain" description="MsrB" evidence="4">
    <location>
        <begin position="7"/>
        <end position="53"/>
    </location>
</feature>